<evidence type="ECO:0000313" key="3">
    <source>
        <dbReference type="EMBL" id="MDF0749855.1"/>
    </source>
</evidence>
<protein>
    <submittedName>
        <fullName evidence="3">HupE/UreJ family protein</fullName>
    </submittedName>
</protein>
<evidence type="ECO:0000256" key="2">
    <source>
        <dbReference type="SAM" id="SignalP"/>
    </source>
</evidence>
<dbReference type="Pfam" id="PF04955">
    <property type="entry name" value="HupE_UreJ"/>
    <property type="match status" value="1"/>
</dbReference>
<keyword evidence="1" id="KW-1133">Transmembrane helix</keyword>
<keyword evidence="1" id="KW-0812">Transmembrane</keyword>
<feature type="chain" id="PRO_5045289265" evidence="2">
    <location>
        <begin position="23"/>
        <end position="194"/>
    </location>
</feature>
<dbReference type="PIRSF" id="PIRSF016919">
    <property type="entry name" value="HupE_UreJ"/>
    <property type="match status" value="1"/>
</dbReference>
<feature type="signal peptide" evidence="2">
    <location>
        <begin position="1"/>
        <end position="22"/>
    </location>
</feature>
<feature type="transmembrane region" description="Helical" evidence="1">
    <location>
        <begin position="71"/>
        <end position="90"/>
    </location>
</feature>
<dbReference type="Proteomes" id="UP001143391">
    <property type="component" value="Unassembled WGS sequence"/>
</dbReference>
<gene>
    <name evidence="3" type="ORF">NLU14_06390</name>
</gene>
<keyword evidence="2" id="KW-0732">Signal</keyword>
<feature type="transmembrane region" description="Helical" evidence="1">
    <location>
        <begin position="142"/>
        <end position="161"/>
    </location>
</feature>
<dbReference type="InterPro" id="IPR007038">
    <property type="entry name" value="HupE_UreJ"/>
</dbReference>
<evidence type="ECO:0000313" key="4">
    <source>
        <dbReference type="Proteomes" id="UP001143391"/>
    </source>
</evidence>
<keyword evidence="4" id="KW-1185">Reference proteome</keyword>
<dbReference type="EMBL" id="JANCMW010000002">
    <property type="protein sequence ID" value="MDF0749855.1"/>
    <property type="molecule type" value="Genomic_DNA"/>
</dbReference>
<comment type="caution">
    <text evidence="3">The sequence shown here is derived from an EMBL/GenBank/DDBJ whole genome shotgun (WGS) entry which is preliminary data.</text>
</comment>
<proteinExistence type="predicted"/>
<accession>A0ABT5Y857</accession>
<organism evidence="3 4">
    <name type="scientific">Marinobacter iranensis</name>
    <dbReference type="NCBI Taxonomy" id="2962607"/>
    <lineage>
        <taxon>Bacteria</taxon>
        <taxon>Pseudomonadati</taxon>
        <taxon>Pseudomonadota</taxon>
        <taxon>Gammaproteobacteria</taxon>
        <taxon>Pseudomonadales</taxon>
        <taxon>Marinobacteraceae</taxon>
        <taxon>Marinobacter</taxon>
    </lineage>
</organism>
<feature type="transmembrane region" description="Helical" evidence="1">
    <location>
        <begin position="38"/>
        <end position="59"/>
    </location>
</feature>
<name>A0ABT5Y857_9GAMM</name>
<reference evidence="3" key="1">
    <citation type="submission" date="2022-07" db="EMBL/GenBank/DDBJ databases">
        <title>Marinobacter iranensis a new bacterium isolate from a hipersaline lake in Iran.</title>
        <authorList>
            <person name="Mohammad A.M.A."/>
            <person name="Cristina S.-P."/>
            <person name="Antonio V."/>
        </authorList>
    </citation>
    <scope>NUCLEOTIDE SEQUENCE</scope>
    <source>
        <strain evidence="3">71-i</strain>
    </source>
</reference>
<evidence type="ECO:0000256" key="1">
    <source>
        <dbReference type="SAM" id="Phobius"/>
    </source>
</evidence>
<feature type="transmembrane region" description="Helical" evidence="1">
    <location>
        <begin position="96"/>
        <end position="112"/>
    </location>
</feature>
<dbReference type="RefSeq" id="WP_275705351.1">
    <property type="nucleotide sequence ID" value="NZ_JANCMW010000002.1"/>
</dbReference>
<sequence length="194" mass="19404">MKQTTKLLMAAGLLLAATTAAAHTGHGTHAESGFLRGLLHPMLGLDHLLAMAAIGFWSVRQSSTMKQITPLFVIGGMVLGAGIAWGGMSLPGVETGISLSVILAGILIATMAKLPTAVGGSLVAAFMVFHGFAHGAEMPAGATLAAYLTGFSIATLVLTSVGRGLGAVMMKADSRFGQTLGGVVAATGAFLAAA</sequence>
<feature type="transmembrane region" description="Helical" evidence="1">
    <location>
        <begin position="117"/>
        <end position="136"/>
    </location>
</feature>
<keyword evidence="1" id="KW-0472">Membrane</keyword>